<dbReference type="Proteomes" id="UP000077266">
    <property type="component" value="Unassembled WGS sequence"/>
</dbReference>
<dbReference type="PRINTS" id="PR00449">
    <property type="entry name" value="RASTRNSFRMNG"/>
</dbReference>
<feature type="compositionally biased region" description="Gly residues" evidence="4">
    <location>
        <begin position="163"/>
        <end position="172"/>
    </location>
</feature>
<protein>
    <submittedName>
        <fullName evidence="6">Ras-domain-containing protein</fullName>
    </submittedName>
</protein>
<dbReference type="AlphaFoldDB" id="A0A165H4D8"/>
<feature type="region of interest" description="Disordered" evidence="4">
    <location>
        <begin position="528"/>
        <end position="554"/>
    </location>
</feature>
<feature type="transmembrane region" description="Helical" evidence="5">
    <location>
        <begin position="365"/>
        <end position="385"/>
    </location>
</feature>
<sequence length="554" mass="60386">MSTNPSAQFLREYKLAVVGGDVPNRRQCVIDDENALLDVLDTVAQEGATREQNARTIEGFLLVYSITSRSSFEEVPRFHQQILRVTDKDSLPIIVVGNKCDLEYERQVGETEGRDLAKQCNCNFIETSAKQRINVDEAFASLVREIRRYNKEQQNGCPNAGPNTGGPAGTGFQGQTKDSQFRLRCCGGSHLLSPSSSMPYVGPKAVGAFAGIFLETLFTGAFLVVAYDCARALHLRARKRHRRTFRYLCATFATLFVLIIMRTIVDLERTIHSFSNPSDDGKIDLGAPASAESLLTNLLLVLITVVADTFLIYRLFVVWSNSLLVAFVPVLLLLGETGGGVYVVYALAAAGGNITKTVIDHIGQSFATFLYFTLATNLVCTVLIAGRIWWIRHQTRRARATGESPIALLMTLVVESAAVYSALLIPEIISIAYDLPSVYVFINMIGPVVGIVFSHIIIRASQTEQCSTNDIESKPSVGSTSRPFSSGIRTPNIHVLDSFAPGYGVDLEEGDGGEGGCGGSFVMVGDVEPREGRKGSDVDIGVYAKSRKSGQEER</sequence>
<dbReference type="OrthoDB" id="2751465at2759"/>
<accession>A0A165H4D8</accession>
<evidence type="ECO:0000256" key="3">
    <source>
        <dbReference type="ARBA" id="ARBA00023134"/>
    </source>
</evidence>
<dbReference type="GO" id="GO:0003924">
    <property type="term" value="F:GTPase activity"/>
    <property type="evidence" value="ECO:0007669"/>
    <property type="project" value="InterPro"/>
</dbReference>
<dbReference type="Pfam" id="PF00071">
    <property type="entry name" value="Ras"/>
    <property type="match status" value="1"/>
</dbReference>
<evidence type="ECO:0000256" key="4">
    <source>
        <dbReference type="SAM" id="MobiDB-lite"/>
    </source>
</evidence>
<gene>
    <name evidence="6" type="ORF">EXIGLDRAFT_769878</name>
</gene>
<dbReference type="GO" id="GO:0005525">
    <property type="term" value="F:GTP binding"/>
    <property type="evidence" value="ECO:0007669"/>
    <property type="project" value="UniProtKB-KW"/>
</dbReference>
<dbReference type="InterPro" id="IPR005225">
    <property type="entry name" value="Small_GTP-bd"/>
</dbReference>
<feature type="transmembrane region" description="Helical" evidence="5">
    <location>
        <begin position="437"/>
        <end position="458"/>
    </location>
</feature>
<evidence type="ECO:0000256" key="1">
    <source>
        <dbReference type="ARBA" id="ARBA00004342"/>
    </source>
</evidence>
<feature type="compositionally biased region" description="Basic and acidic residues" evidence="4">
    <location>
        <begin position="528"/>
        <end position="537"/>
    </location>
</feature>
<feature type="transmembrane region" description="Helical" evidence="5">
    <location>
        <begin position="247"/>
        <end position="265"/>
    </location>
</feature>
<feature type="region of interest" description="Disordered" evidence="4">
    <location>
        <begin position="468"/>
        <end position="489"/>
    </location>
</feature>
<feature type="transmembrane region" description="Helical" evidence="5">
    <location>
        <begin position="205"/>
        <end position="227"/>
    </location>
</feature>
<reference evidence="6 7" key="1">
    <citation type="journal article" date="2016" name="Mol. Biol. Evol.">
        <title>Comparative Genomics of Early-Diverging Mushroom-Forming Fungi Provides Insights into the Origins of Lignocellulose Decay Capabilities.</title>
        <authorList>
            <person name="Nagy L.G."/>
            <person name="Riley R."/>
            <person name="Tritt A."/>
            <person name="Adam C."/>
            <person name="Daum C."/>
            <person name="Floudas D."/>
            <person name="Sun H."/>
            <person name="Yadav J.S."/>
            <person name="Pangilinan J."/>
            <person name="Larsson K.H."/>
            <person name="Matsuura K."/>
            <person name="Barry K."/>
            <person name="Labutti K."/>
            <person name="Kuo R."/>
            <person name="Ohm R.A."/>
            <person name="Bhattacharya S.S."/>
            <person name="Shirouzu T."/>
            <person name="Yoshinaga Y."/>
            <person name="Martin F.M."/>
            <person name="Grigoriev I.V."/>
            <person name="Hibbett D.S."/>
        </authorList>
    </citation>
    <scope>NUCLEOTIDE SEQUENCE [LARGE SCALE GENOMIC DNA]</scope>
    <source>
        <strain evidence="6 7">HHB12029</strain>
    </source>
</reference>
<dbReference type="EMBL" id="KV426027">
    <property type="protein sequence ID" value="KZV91437.1"/>
    <property type="molecule type" value="Genomic_DNA"/>
</dbReference>
<evidence type="ECO:0000256" key="2">
    <source>
        <dbReference type="ARBA" id="ARBA00022741"/>
    </source>
</evidence>
<feature type="region of interest" description="Disordered" evidence="4">
    <location>
        <begin position="153"/>
        <end position="173"/>
    </location>
</feature>
<keyword evidence="7" id="KW-1185">Reference proteome</keyword>
<dbReference type="InterPro" id="IPR020849">
    <property type="entry name" value="Small_GTPase_Ras-type"/>
</dbReference>
<keyword evidence="5" id="KW-0472">Membrane</keyword>
<evidence type="ECO:0000313" key="6">
    <source>
        <dbReference type="EMBL" id="KZV91437.1"/>
    </source>
</evidence>
<dbReference type="InParanoid" id="A0A165H4D8"/>
<dbReference type="InterPro" id="IPR027417">
    <property type="entry name" value="P-loop_NTPase"/>
</dbReference>
<keyword evidence="5" id="KW-0812">Transmembrane</keyword>
<dbReference type="SMART" id="SM00175">
    <property type="entry name" value="RAB"/>
    <property type="match status" value="1"/>
</dbReference>
<dbReference type="SMART" id="SM00174">
    <property type="entry name" value="RHO"/>
    <property type="match status" value="1"/>
</dbReference>
<proteinExistence type="predicted"/>
<dbReference type="GO" id="GO:0007165">
    <property type="term" value="P:signal transduction"/>
    <property type="evidence" value="ECO:0007669"/>
    <property type="project" value="InterPro"/>
</dbReference>
<dbReference type="PANTHER" id="PTHR24070">
    <property type="entry name" value="RAS, DI-RAS, AND RHEB FAMILY MEMBERS OF SMALL GTPASE SUPERFAMILY"/>
    <property type="match status" value="1"/>
</dbReference>
<dbReference type="STRING" id="1314781.A0A165H4D8"/>
<keyword evidence="2" id="KW-0547">Nucleotide-binding</keyword>
<dbReference type="SMART" id="SM00173">
    <property type="entry name" value="RAS"/>
    <property type="match status" value="1"/>
</dbReference>
<feature type="transmembrane region" description="Helical" evidence="5">
    <location>
        <begin position="323"/>
        <end position="345"/>
    </location>
</feature>
<dbReference type="SUPFAM" id="SSF52540">
    <property type="entry name" value="P-loop containing nucleoside triphosphate hydrolases"/>
    <property type="match status" value="1"/>
</dbReference>
<dbReference type="PROSITE" id="PS51421">
    <property type="entry name" value="RAS"/>
    <property type="match status" value="1"/>
</dbReference>
<keyword evidence="3" id="KW-0342">GTP-binding</keyword>
<dbReference type="Gene3D" id="3.40.50.300">
    <property type="entry name" value="P-loop containing nucleotide triphosphate hydrolases"/>
    <property type="match status" value="1"/>
</dbReference>
<dbReference type="PROSITE" id="PS51419">
    <property type="entry name" value="RAB"/>
    <property type="match status" value="1"/>
</dbReference>
<dbReference type="GO" id="GO:0005886">
    <property type="term" value="C:plasma membrane"/>
    <property type="evidence" value="ECO:0007669"/>
    <property type="project" value="UniProtKB-SubCell"/>
</dbReference>
<dbReference type="NCBIfam" id="TIGR00231">
    <property type="entry name" value="small_GTP"/>
    <property type="match status" value="1"/>
</dbReference>
<organism evidence="6 7">
    <name type="scientific">Exidia glandulosa HHB12029</name>
    <dbReference type="NCBI Taxonomy" id="1314781"/>
    <lineage>
        <taxon>Eukaryota</taxon>
        <taxon>Fungi</taxon>
        <taxon>Dikarya</taxon>
        <taxon>Basidiomycota</taxon>
        <taxon>Agaricomycotina</taxon>
        <taxon>Agaricomycetes</taxon>
        <taxon>Auriculariales</taxon>
        <taxon>Exidiaceae</taxon>
        <taxon>Exidia</taxon>
    </lineage>
</organism>
<comment type="subcellular location">
    <subcellularLocation>
        <location evidence="1">Cell membrane</location>
        <topology evidence="1">Lipid-anchor</topology>
        <orientation evidence="1">Cytoplasmic side</orientation>
    </subcellularLocation>
</comment>
<keyword evidence="5" id="KW-1133">Transmembrane helix</keyword>
<name>A0A165H4D8_EXIGL</name>
<feature type="transmembrane region" description="Helical" evidence="5">
    <location>
        <begin position="406"/>
        <end position="425"/>
    </location>
</feature>
<feature type="transmembrane region" description="Helical" evidence="5">
    <location>
        <begin position="294"/>
        <end position="316"/>
    </location>
</feature>
<evidence type="ECO:0000256" key="5">
    <source>
        <dbReference type="SAM" id="Phobius"/>
    </source>
</evidence>
<dbReference type="InterPro" id="IPR001806">
    <property type="entry name" value="Small_GTPase"/>
</dbReference>
<evidence type="ECO:0000313" key="7">
    <source>
        <dbReference type="Proteomes" id="UP000077266"/>
    </source>
</evidence>